<evidence type="ECO:0000256" key="1">
    <source>
        <dbReference type="SAM" id="MobiDB-lite"/>
    </source>
</evidence>
<gene>
    <name evidence="4" type="primary">LOC105272270</name>
</gene>
<dbReference type="CDD" id="cd16660">
    <property type="entry name" value="RING-Ubox_RNF37"/>
    <property type="match status" value="1"/>
</dbReference>
<dbReference type="Pfam" id="PF19318">
    <property type="entry name" value="DUF5918"/>
    <property type="match status" value="1"/>
</dbReference>
<dbReference type="AlphaFoldDB" id="A0A9R1TN48"/>
<sequence>MLINFCQEFLKTTVTCDTISTECYEVENLLKNNSRGFLAYSCIKPPINIDFIFNCRIKINRIVIWPRIGAQKSSGFRVSVKSDRQDNFTIVSSCFLKDNEAGAVFWRSEGEKGPANFSSAFIGGNPLLLEKIKTLRLSIVKTEKSVPAVDRIEIWGFVSRWNRQDILGEMGELILKPLKDRLRTLEDEKTSRNGSQALNEPDEQMMAPDIPDIPDSYLDPITWNIMQQPVVLPSGKVIDQSTLEKYAESQGLWGRALSDPFTGVPFTETQRPVFASALKAKIDKFLSENSNLREIKSMPRLLGSNSVKIKNDFLDLTTITASTSSTCVSHDSTHNNRKNKLPIVSVIKQNSYRRKIPAVAHYSRENNSLEDKNSVIDSNNSGKNSGIDDNLESDLKLVMSSLKRFNGDKKSMEPTEGSMTACSCCELSNYYYKFPCNHFICRKAVISGNRNNLKCHDCGVFYMSSQIERIYR</sequence>
<dbReference type="Proteomes" id="UP000694866">
    <property type="component" value="Unplaced"/>
</dbReference>
<organism evidence="3 4">
    <name type="scientific">Fopius arisanus</name>
    <dbReference type="NCBI Taxonomy" id="64838"/>
    <lineage>
        <taxon>Eukaryota</taxon>
        <taxon>Metazoa</taxon>
        <taxon>Ecdysozoa</taxon>
        <taxon>Arthropoda</taxon>
        <taxon>Hexapoda</taxon>
        <taxon>Insecta</taxon>
        <taxon>Pterygota</taxon>
        <taxon>Neoptera</taxon>
        <taxon>Endopterygota</taxon>
        <taxon>Hymenoptera</taxon>
        <taxon>Apocrita</taxon>
        <taxon>Ichneumonoidea</taxon>
        <taxon>Braconidae</taxon>
        <taxon>Opiinae</taxon>
        <taxon>Fopius</taxon>
    </lineage>
</organism>
<dbReference type="InterPro" id="IPR003613">
    <property type="entry name" value="Ubox_domain"/>
</dbReference>
<dbReference type="RefSeq" id="XP_011312617.1">
    <property type="nucleotide sequence ID" value="XM_011314315.1"/>
</dbReference>
<dbReference type="InterPro" id="IPR045696">
    <property type="entry name" value="Ubox5_N"/>
</dbReference>
<proteinExistence type="predicted"/>
<name>A0A9R1TN48_9HYME</name>
<reference evidence="4" key="1">
    <citation type="submission" date="2025-08" db="UniProtKB">
        <authorList>
            <consortium name="RefSeq"/>
        </authorList>
    </citation>
    <scope>IDENTIFICATION</scope>
    <source>
        <strain evidence="4">USDA-PBARC FA_bdor</strain>
        <tissue evidence="4">Whole organism</tissue>
    </source>
</reference>
<accession>A0A9R1TN48</accession>
<feature type="domain" description="U-box" evidence="2">
    <location>
        <begin position="212"/>
        <end position="292"/>
    </location>
</feature>
<dbReference type="InterPro" id="IPR039925">
    <property type="entry name" value="RNF37_RING-Ubox"/>
</dbReference>
<dbReference type="KEGG" id="fas:105272270"/>
<dbReference type="PANTHER" id="PTHR13492:SF2">
    <property type="entry name" value="RING FINGER PROTEIN 37"/>
    <property type="match status" value="1"/>
</dbReference>
<evidence type="ECO:0000313" key="4">
    <source>
        <dbReference type="RefSeq" id="XP_011312617.1"/>
    </source>
</evidence>
<dbReference type="InterPro" id="IPR039847">
    <property type="entry name" value="Ubox5"/>
</dbReference>
<dbReference type="GO" id="GO:0000209">
    <property type="term" value="P:protein polyubiquitination"/>
    <property type="evidence" value="ECO:0007669"/>
    <property type="project" value="TreeGrafter"/>
</dbReference>
<dbReference type="InterPro" id="IPR013083">
    <property type="entry name" value="Znf_RING/FYVE/PHD"/>
</dbReference>
<feature type="region of interest" description="Disordered" evidence="1">
    <location>
        <begin position="186"/>
        <end position="207"/>
    </location>
</feature>
<dbReference type="GO" id="GO:0031625">
    <property type="term" value="F:ubiquitin protein ligase binding"/>
    <property type="evidence" value="ECO:0007669"/>
    <property type="project" value="TreeGrafter"/>
</dbReference>
<dbReference type="GeneID" id="105272270"/>
<dbReference type="OrthoDB" id="20295at2759"/>
<dbReference type="Gene3D" id="3.30.40.10">
    <property type="entry name" value="Zinc/RING finger domain, C3HC4 (zinc finger)"/>
    <property type="match status" value="1"/>
</dbReference>
<evidence type="ECO:0000259" key="2">
    <source>
        <dbReference type="PROSITE" id="PS51698"/>
    </source>
</evidence>
<evidence type="ECO:0000313" key="3">
    <source>
        <dbReference type="Proteomes" id="UP000694866"/>
    </source>
</evidence>
<dbReference type="Pfam" id="PF04564">
    <property type="entry name" value="U-box"/>
    <property type="match status" value="1"/>
</dbReference>
<keyword evidence="3" id="KW-1185">Reference proteome</keyword>
<dbReference type="GO" id="GO:0034450">
    <property type="term" value="F:ubiquitin-ubiquitin ligase activity"/>
    <property type="evidence" value="ECO:0007669"/>
    <property type="project" value="TreeGrafter"/>
</dbReference>
<dbReference type="GO" id="GO:0005634">
    <property type="term" value="C:nucleus"/>
    <property type="evidence" value="ECO:0007669"/>
    <property type="project" value="TreeGrafter"/>
</dbReference>
<dbReference type="PANTHER" id="PTHR13492">
    <property type="entry name" value="RING FINGER PROTEIN 37"/>
    <property type="match status" value="1"/>
</dbReference>
<protein>
    <submittedName>
        <fullName evidence="4">RING finger protein 37</fullName>
    </submittedName>
</protein>
<dbReference type="PROSITE" id="PS51698">
    <property type="entry name" value="U_BOX"/>
    <property type="match status" value="1"/>
</dbReference>
<dbReference type="SMART" id="SM00504">
    <property type="entry name" value="Ubox"/>
    <property type="match status" value="1"/>
</dbReference>
<dbReference type="SUPFAM" id="SSF57850">
    <property type="entry name" value="RING/U-box"/>
    <property type="match status" value="1"/>
</dbReference>